<gene>
    <name evidence="2" type="ORF">SARC_03356</name>
</gene>
<name>A0A0L0G851_9EUKA</name>
<dbReference type="GeneID" id="25903860"/>
<organism evidence="2 3">
    <name type="scientific">Sphaeroforma arctica JP610</name>
    <dbReference type="NCBI Taxonomy" id="667725"/>
    <lineage>
        <taxon>Eukaryota</taxon>
        <taxon>Ichthyosporea</taxon>
        <taxon>Ichthyophonida</taxon>
        <taxon>Sphaeroforma</taxon>
    </lineage>
</organism>
<keyword evidence="3" id="KW-1185">Reference proteome</keyword>
<dbReference type="AlphaFoldDB" id="A0A0L0G851"/>
<accession>A0A0L0G851</accession>
<sequence length="59" mass="6663">MSDNQDNSPPSPEPQIISGWEHSRYAHRDTERNAYKGKNDGGDPEWLDYGSKSARSGRN</sequence>
<evidence type="ECO:0000313" key="2">
    <source>
        <dbReference type="EMBL" id="KNC84428.1"/>
    </source>
</evidence>
<feature type="region of interest" description="Disordered" evidence="1">
    <location>
        <begin position="1"/>
        <end position="59"/>
    </location>
</feature>
<reference evidence="2 3" key="1">
    <citation type="submission" date="2011-02" db="EMBL/GenBank/DDBJ databases">
        <title>The Genome Sequence of Sphaeroforma arctica JP610.</title>
        <authorList>
            <consortium name="The Broad Institute Genome Sequencing Platform"/>
            <person name="Russ C."/>
            <person name="Cuomo C."/>
            <person name="Young S.K."/>
            <person name="Zeng Q."/>
            <person name="Gargeya S."/>
            <person name="Alvarado L."/>
            <person name="Berlin A."/>
            <person name="Chapman S.B."/>
            <person name="Chen Z."/>
            <person name="Freedman E."/>
            <person name="Gellesch M."/>
            <person name="Goldberg J."/>
            <person name="Griggs A."/>
            <person name="Gujja S."/>
            <person name="Heilman E."/>
            <person name="Heiman D."/>
            <person name="Howarth C."/>
            <person name="Mehta T."/>
            <person name="Neiman D."/>
            <person name="Pearson M."/>
            <person name="Roberts A."/>
            <person name="Saif S."/>
            <person name="Shea T."/>
            <person name="Shenoy N."/>
            <person name="Sisk P."/>
            <person name="Stolte C."/>
            <person name="Sykes S."/>
            <person name="White J."/>
            <person name="Yandava C."/>
            <person name="Burger G."/>
            <person name="Gray M.W."/>
            <person name="Holland P.W.H."/>
            <person name="King N."/>
            <person name="Lang F.B.F."/>
            <person name="Roger A.J."/>
            <person name="Ruiz-Trillo I."/>
            <person name="Haas B."/>
            <person name="Nusbaum C."/>
            <person name="Birren B."/>
        </authorList>
    </citation>
    <scope>NUCLEOTIDE SEQUENCE [LARGE SCALE GENOMIC DNA]</scope>
    <source>
        <strain evidence="2 3">JP610</strain>
    </source>
</reference>
<dbReference type="RefSeq" id="XP_014158330.1">
    <property type="nucleotide sequence ID" value="XM_014302855.1"/>
</dbReference>
<feature type="compositionally biased region" description="Basic and acidic residues" evidence="1">
    <location>
        <begin position="21"/>
        <end position="41"/>
    </location>
</feature>
<dbReference type="OrthoDB" id="2148309at2759"/>
<dbReference type="EMBL" id="KQ241765">
    <property type="protein sequence ID" value="KNC84428.1"/>
    <property type="molecule type" value="Genomic_DNA"/>
</dbReference>
<evidence type="ECO:0000256" key="1">
    <source>
        <dbReference type="SAM" id="MobiDB-lite"/>
    </source>
</evidence>
<evidence type="ECO:0000313" key="3">
    <source>
        <dbReference type="Proteomes" id="UP000054560"/>
    </source>
</evidence>
<protein>
    <submittedName>
        <fullName evidence="2">Uncharacterized protein</fullName>
    </submittedName>
</protein>
<proteinExistence type="predicted"/>
<dbReference type="STRING" id="667725.A0A0L0G851"/>
<dbReference type="Proteomes" id="UP000054560">
    <property type="component" value="Unassembled WGS sequence"/>
</dbReference>